<accession>A0A397ETD7</accession>
<dbReference type="Proteomes" id="UP000266196">
    <property type="component" value="Unassembled WGS sequence"/>
</dbReference>
<evidence type="ECO:0000313" key="2">
    <source>
        <dbReference type="Proteomes" id="UP000266196"/>
    </source>
</evidence>
<sequence length="105" mass="11916">MKSELYPEYNQLAMEVATFGLPLDLLAWNYAPSDRRQRMVHHKPNGNARKLSSVIPVSKRRSMTVKILSNDSQHSGFAFSSDNQARRAEAQLAIGKYIPHKAHHT</sequence>
<dbReference type="EMBL" id="QUTE01013151">
    <property type="protein sequence ID" value="RHZ05222.1"/>
    <property type="molecule type" value="Genomic_DNA"/>
</dbReference>
<comment type="caution">
    <text evidence="1">The sequence shown here is derived from an EMBL/GenBank/DDBJ whole genome shotgun (WGS) entry which is preliminary data.</text>
</comment>
<name>A0A397ETD7_APHAT</name>
<proteinExistence type="predicted"/>
<reference evidence="1 2" key="1">
    <citation type="submission" date="2018-08" db="EMBL/GenBank/DDBJ databases">
        <title>Aphanomyces genome sequencing and annotation.</title>
        <authorList>
            <person name="Minardi D."/>
            <person name="Oidtmann B."/>
            <person name="Van Der Giezen M."/>
            <person name="Studholme D.J."/>
        </authorList>
    </citation>
    <scope>NUCLEOTIDE SEQUENCE [LARGE SCALE GENOMIC DNA]</scope>
    <source>
        <strain evidence="1 2">197901</strain>
    </source>
</reference>
<gene>
    <name evidence="1" type="ORF">DYB31_008290</name>
</gene>
<protein>
    <submittedName>
        <fullName evidence="1">Uncharacterized protein</fullName>
    </submittedName>
</protein>
<organism evidence="1 2">
    <name type="scientific">Aphanomyces astaci</name>
    <name type="common">Crayfish plague agent</name>
    <dbReference type="NCBI Taxonomy" id="112090"/>
    <lineage>
        <taxon>Eukaryota</taxon>
        <taxon>Sar</taxon>
        <taxon>Stramenopiles</taxon>
        <taxon>Oomycota</taxon>
        <taxon>Saprolegniomycetes</taxon>
        <taxon>Saprolegniales</taxon>
        <taxon>Verrucalvaceae</taxon>
        <taxon>Aphanomyces</taxon>
    </lineage>
</organism>
<evidence type="ECO:0000313" key="1">
    <source>
        <dbReference type="EMBL" id="RHZ05222.1"/>
    </source>
</evidence>
<dbReference type="AlphaFoldDB" id="A0A397ETD7"/>